<keyword evidence="2" id="KW-1185">Reference proteome</keyword>
<reference evidence="1 2" key="1">
    <citation type="submission" date="2024-09" db="EMBL/GenBank/DDBJ databases">
        <authorList>
            <person name="Sun Q."/>
            <person name="Mori K."/>
        </authorList>
    </citation>
    <scope>NUCLEOTIDE SEQUENCE [LARGE SCALE GENOMIC DNA]</scope>
    <source>
        <strain evidence="1 2">JCM 13852</strain>
    </source>
</reference>
<evidence type="ECO:0000313" key="2">
    <source>
        <dbReference type="Proteomes" id="UP001589535"/>
    </source>
</evidence>
<name>A0ABV5U9X4_9PSEU</name>
<evidence type="ECO:0000313" key="1">
    <source>
        <dbReference type="EMBL" id="MFB9687241.1"/>
    </source>
</evidence>
<dbReference type="Proteomes" id="UP001589535">
    <property type="component" value="Unassembled WGS sequence"/>
</dbReference>
<protein>
    <submittedName>
        <fullName evidence="1">Uncharacterized protein</fullName>
    </submittedName>
</protein>
<gene>
    <name evidence="1" type="ORF">ACFFTO_23930</name>
</gene>
<proteinExistence type="predicted"/>
<organism evidence="1 2">
    <name type="scientific">Amycolatopsis plumensis</name>
    <dbReference type="NCBI Taxonomy" id="236508"/>
    <lineage>
        <taxon>Bacteria</taxon>
        <taxon>Bacillati</taxon>
        <taxon>Actinomycetota</taxon>
        <taxon>Actinomycetes</taxon>
        <taxon>Pseudonocardiales</taxon>
        <taxon>Pseudonocardiaceae</taxon>
        <taxon>Amycolatopsis</taxon>
    </lineage>
</organism>
<comment type="caution">
    <text evidence="1">The sequence shown here is derived from an EMBL/GenBank/DDBJ whole genome shotgun (WGS) entry which is preliminary data.</text>
</comment>
<sequence length="120" mass="12985">MGGVQAVADQLALGFADRHAGQEANLAAAVAVNRDYRAAAEAALAELVREGRPFTAEDVRKAVPKDVEPHSPNVLPSVLGTWAARRLIVPCGEYRSRRRSRRASRNRVWIARTTTVAPTG</sequence>
<accession>A0ABV5U9X4</accession>
<dbReference type="RefSeq" id="WP_378197663.1">
    <property type="nucleotide sequence ID" value="NZ_JBHMBK010000018.1"/>
</dbReference>
<dbReference type="EMBL" id="JBHMBK010000018">
    <property type="protein sequence ID" value="MFB9687241.1"/>
    <property type="molecule type" value="Genomic_DNA"/>
</dbReference>